<protein>
    <submittedName>
        <fullName evidence="10">TrkH family potassium uptake protein</fullName>
    </submittedName>
</protein>
<evidence type="ECO:0000256" key="1">
    <source>
        <dbReference type="ARBA" id="ARBA00004651"/>
    </source>
</evidence>
<evidence type="ECO:0000256" key="7">
    <source>
        <dbReference type="ARBA" id="ARBA00023065"/>
    </source>
</evidence>
<dbReference type="EMBL" id="JBHRSM010000025">
    <property type="protein sequence ID" value="MFC3087292.1"/>
    <property type="molecule type" value="Genomic_DNA"/>
</dbReference>
<evidence type="ECO:0000256" key="3">
    <source>
        <dbReference type="ARBA" id="ARBA00022448"/>
    </source>
</evidence>
<comment type="similarity">
    <text evidence="2">Belongs to the TrkH potassium transport family.</text>
</comment>
<feature type="transmembrane region" description="Helical" evidence="9">
    <location>
        <begin position="349"/>
        <end position="373"/>
    </location>
</feature>
<keyword evidence="3" id="KW-0813">Transport</keyword>
<feature type="transmembrane region" description="Helical" evidence="9">
    <location>
        <begin position="283"/>
        <end position="301"/>
    </location>
</feature>
<dbReference type="Proteomes" id="UP001595445">
    <property type="component" value="Unassembled WGS sequence"/>
</dbReference>
<comment type="subcellular location">
    <subcellularLocation>
        <location evidence="1">Cell membrane</location>
        <topology evidence="1">Multi-pass membrane protein</topology>
    </subcellularLocation>
</comment>
<keyword evidence="7" id="KW-0406">Ion transport</keyword>
<evidence type="ECO:0000256" key="5">
    <source>
        <dbReference type="ARBA" id="ARBA00022692"/>
    </source>
</evidence>
<organism evidence="10 11">
    <name type="scientific">Tabrizicola soli</name>
    <dbReference type="NCBI Taxonomy" id="2185115"/>
    <lineage>
        <taxon>Bacteria</taxon>
        <taxon>Pseudomonadati</taxon>
        <taxon>Pseudomonadota</taxon>
        <taxon>Alphaproteobacteria</taxon>
        <taxon>Rhodobacterales</taxon>
        <taxon>Paracoccaceae</taxon>
        <taxon>Tabrizicola</taxon>
    </lineage>
</organism>
<keyword evidence="4" id="KW-1003">Cell membrane</keyword>
<keyword evidence="8 9" id="KW-0472">Membrane</keyword>
<proteinExistence type="inferred from homology"/>
<evidence type="ECO:0000256" key="9">
    <source>
        <dbReference type="SAM" id="Phobius"/>
    </source>
</evidence>
<feature type="transmembrane region" description="Helical" evidence="9">
    <location>
        <begin position="415"/>
        <end position="437"/>
    </location>
</feature>
<evidence type="ECO:0000313" key="11">
    <source>
        <dbReference type="Proteomes" id="UP001595445"/>
    </source>
</evidence>
<dbReference type="Pfam" id="PF02386">
    <property type="entry name" value="TrkH"/>
    <property type="match status" value="1"/>
</dbReference>
<evidence type="ECO:0000313" key="10">
    <source>
        <dbReference type="EMBL" id="MFC3087292.1"/>
    </source>
</evidence>
<feature type="transmembrane region" description="Helical" evidence="9">
    <location>
        <begin position="313"/>
        <end position="337"/>
    </location>
</feature>
<name>A0ABV7DW00_9RHOB</name>
<keyword evidence="11" id="KW-1185">Reference proteome</keyword>
<evidence type="ECO:0000256" key="6">
    <source>
        <dbReference type="ARBA" id="ARBA00022989"/>
    </source>
</evidence>
<sequence length="505" mass="52856">MRARLARLPLPVLLLGLTGGLALLPAVHALAADDMDVARGFFYSALVLLIVAVLLGIATSGRPRGTNPRRHLAALAGAYALLPCAMALPLLETIPDTRAVNAWFEMISSFTMTGATAYAAERLAPSIHLWRALVGWFGGLVTLIAATAILAPLNLGGAEVATGRVPGRGILGAAQIGRAEDPTDRLARMALRILPVYAGLTFLLWLGLLTLGEDGLSALIHAMGTLSTSGISGPTRLEGGRAAIPGEMLICFFFLFAITRRAFPGLQPARNRAPLLADPELHLAALILASLTAILFLRHYFVAEAANIETGLLNALAALWGVFFTATSFLTTTGYVSGHWIAGEAWSGLGTSAVVLMGLAIFGGGTATTAGGVKLLRVYALLRHGERELERVIHPSSIGRGGAERRRLAHEGAQIAWVFFMLFGISIALAVALLTVLGVRFESALVLAIAALTTTGPLAEFGTAQPIAFAALSDPVKAVLGLAMVVGRLEMLALLALILPGGRRS</sequence>
<accession>A0ABV7DW00</accession>
<evidence type="ECO:0000256" key="4">
    <source>
        <dbReference type="ARBA" id="ARBA00022475"/>
    </source>
</evidence>
<reference evidence="11" key="1">
    <citation type="journal article" date="2019" name="Int. J. Syst. Evol. Microbiol.">
        <title>The Global Catalogue of Microorganisms (GCM) 10K type strain sequencing project: providing services to taxonomists for standard genome sequencing and annotation.</title>
        <authorList>
            <consortium name="The Broad Institute Genomics Platform"/>
            <consortium name="The Broad Institute Genome Sequencing Center for Infectious Disease"/>
            <person name="Wu L."/>
            <person name="Ma J."/>
        </authorList>
    </citation>
    <scope>NUCLEOTIDE SEQUENCE [LARGE SCALE GENOMIC DNA]</scope>
    <source>
        <strain evidence="11">KCTC 62102</strain>
    </source>
</reference>
<comment type="caution">
    <text evidence="10">The sequence shown here is derived from an EMBL/GenBank/DDBJ whole genome shotgun (WGS) entry which is preliminary data.</text>
</comment>
<dbReference type="PANTHER" id="PTHR32024:SF2">
    <property type="entry name" value="TRK SYSTEM POTASSIUM UPTAKE PROTEIN TRKG-RELATED"/>
    <property type="match status" value="1"/>
</dbReference>
<evidence type="ECO:0000256" key="8">
    <source>
        <dbReference type="ARBA" id="ARBA00023136"/>
    </source>
</evidence>
<dbReference type="RefSeq" id="WP_197641760.1">
    <property type="nucleotide sequence ID" value="NZ_JAEACP010000001.1"/>
</dbReference>
<feature type="transmembrane region" description="Helical" evidence="9">
    <location>
        <begin position="242"/>
        <end position="263"/>
    </location>
</feature>
<dbReference type="PANTHER" id="PTHR32024">
    <property type="entry name" value="TRK SYSTEM POTASSIUM UPTAKE PROTEIN TRKG-RELATED"/>
    <property type="match status" value="1"/>
</dbReference>
<keyword evidence="5 9" id="KW-0812">Transmembrane</keyword>
<feature type="transmembrane region" description="Helical" evidence="9">
    <location>
        <begin position="132"/>
        <end position="153"/>
    </location>
</feature>
<evidence type="ECO:0000256" key="2">
    <source>
        <dbReference type="ARBA" id="ARBA00009137"/>
    </source>
</evidence>
<dbReference type="InterPro" id="IPR003445">
    <property type="entry name" value="Cat_transpt"/>
</dbReference>
<keyword evidence="6 9" id="KW-1133">Transmembrane helix</keyword>
<feature type="transmembrane region" description="Helical" evidence="9">
    <location>
        <begin position="72"/>
        <end position="91"/>
    </location>
</feature>
<feature type="transmembrane region" description="Helical" evidence="9">
    <location>
        <begin position="189"/>
        <end position="211"/>
    </location>
</feature>
<gene>
    <name evidence="10" type="ORF">ACFOD6_14660</name>
</gene>
<feature type="transmembrane region" description="Helical" evidence="9">
    <location>
        <begin position="41"/>
        <end position="60"/>
    </location>
</feature>
<feature type="transmembrane region" description="Helical" evidence="9">
    <location>
        <begin position="478"/>
        <end position="499"/>
    </location>
</feature>